<accession>A0ABV5XS06</accession>
<organism evidence="2 3">
    <name type="scientific">Rhodococcus baikonurensis</name>
    <dbReference type="NCBI Taxonomy" id="172041"/>
    <lineage>
        <taxon>Bacteria</taxon>
        <taxon>Bacillati</taxon>
        <taxon>Actinomycetota</taxon>
        <taxon>Actinomycetes</taxon>
        <taxon>Mycobacteriales</taxon>
        <taxon>Nocardiaceae</taxon>
        <taxon>Rhodococcus</taxon>
        <taxon>Rhodococcus erythropolis group</taxon>
    </lineage>
</organism>
<proteinExistence type="predicted"/>
<sequence length="410" mass="42771">MPIPTAFTPLRKPRRRRAPAAMFGIVSVALLAGCSSGSSDAGALDWDSLPSSFATECSVWTNPDPDSFATNTPPPAEVQVRAATVEHTTGDRVKISLSFLAPPPPPPLQVPGVGSQTIAQPGSVDFSFAVYPSGMNGPNDYSLFFQRDTQNVWTVSGSRTLTPERAKSGFDLESVVGTVDSSRVIGNDLIAEVDLAQFPAVLREPVFAPDVQVSSKQAIPRDPYRLPIEGPNGGPPKTGPSNMGLFMFATQNCSATDSDIAMDGGAFTSTFETEPRSAAVDPETFANPTKAGSYQFTTSDGNFTCGINLSGIAEGAGCHGAIPTDAACTVGGTSTGADCTPNTIFISATSKGIQQAERQRYANGSTATVLNNNETLRVGDYACVVRDDTVQCSDNAGSEFSVSPTSATVT</sequence>
<comment type="caution">
    <text evidence="2">The sequence shown here is derived from an EMBL/GenBank/DDBJ whole genome shotgun (WGS) entry which is preliminary data.</text>
</comment>
<name>A0ABV5XS06_9NOCA</name>
<feature type="signal peptide" evidence="1">
    <location>
        <begin position="1"/>
        <end position="41"/>
    </location>
</feature>
<gene>
    <name evidence="2" type="ORF">ACFFQ6_36735</name>
</gene>
<evidence type="ECO:0000256" key="1">
    <source>
        <dbReference type="SAM" id="SignalP"/>
    </source>
</evidence>
<protein>
    <submittedName>
        <fullName evidence="2">Uncharacterized protein</fullName>
    </submittedName>
</protein>
<dbReference type="EMBL" id="JBHMAS010000107">
    <property type="protein sequence ID" value="MFB9785250.1"/>
    <property type="molecule type" value="Genomic_DNA"/>
</dbReference>
<evidence type="ECO:0000313" key="2">
    <source>
        <dbReference type="EMBL" id="MFB9785250.1"/>
    </source>
</evidence>
<evidence type="ECO:0000313" key="3">
    <source>
        <dbReference type="Proteomes" id="UP001589587"/>
    </source>
</evidence>
<keyword evidence="3" id="KW-1185">Reference proteome</keyword>
<reference evidence="2 3" key="1">
    <citation type="submission" date="2024-09" db="EMBL/GenBank/DDBJ databases">
        <authorList>
            <person name="Sun Q."/>
            <person name="Mori K."/>
        </authorList>
    </citation>
    <scope>NUCLEOTIDE SEQUENCE [LARGE SCALE GENOMIC DNA]</scope>
    <source>
        <strain evidence="2 3">JCM 11411</strain>
    </source>
</reference>
<dbReference type="RefSeq" id="WP_296780866.1">
    <property type="nucleotide sequence ID" value="NZ_JBHMAS010000107.1"/>
</dbReference>
<feature type="chain" id="PRO_5046358462" evidence="1">
    <location>
        <begin position="42"/>
        <end position="410"/>
    </location>
</feature>
<keyword evidence="1" id="KW-0732">Signal</keyword>
<dbReference type="Proteomes" id="UP001589587">
    <property type="component" value="Unassembled WGS sequence"/>
</dbReference>